<protein>
    <submittedName>
        <fullName evidence="1">Uncharacterized protein</fullName>
    </submittedName>
</protein>
<name>C4XHN6_SOLM1</name>
<dbReference type="SUPFAM" id="SSF64288">
    <property type="entry name" value="Chorismate lyase-like"/>
    <property type="match status" value="1"/>
</dbReference>
<gene>
    <name evidence="1" type="ordered locus">DMR_29190</name>
</gene>
<dbReference type="AlphaFoldDB" id="C4XHN6"/>
<evidence type="ECO:0000313" key="2">
    <source>
        <dbReference type="Proteomes" id="UP000009071"/>
    </source>
</evidence>
<accession>C4XHN6</accession>
<evidence type="ECO:0000313" key="1">
    <source>
        <dbReference type="EMBL" id="BAH76410.1"/>
    </source>
</evidence>
<reference evidence="1 2" key="1">
    <citation type="journal article" date="2009" name="Genome Res.">
        <title>Whole genome sequence of Desulfovibrio magneticus strain RS-1 revealed common gene clusters in magnetotactic bacteria.</title>
        <authorList>
            <person name="Nakazawa H."/>
            <person name="Arakaki A."/>
            <person name="Narita-Yamada S."/>
            <person name="Yashiro I."/>
            <person name="Jinno K."/>
            <person name="Aoki N."/>
            <person name="Tsuruyama A."/>
            <person name="Okamura Y."/>
            <person name="Tanikawa S."/>
            <person name="Fujita N."/>
            <person name="Takeyama H."/>
            <person name="Matsunaga T."/>
        </authorList>
    </citation>
    <scope>NUCLEOTIDE SEQUENCE [LARGE SCALE GENOMIC DNA]</scope>
    <source>
        <strain evidence="2">ATCC 700980 / DSM 13731 / RS-1</strain>
    </source>
</reference>
<dbReference type="eggNOG" id="COG3161">
    <property type="taxonomic scope" value="Bacteria"/>
</dbReference>
<dbReference type="STRING" id="573370.DMR_29190"/>
<proteinExistence type="predicted"/>
<organism evidence="1 2">
    <name type="scientific">Solidesulfovibrio magneticus (strain ATCC 700980 / DSM 13731 / RS-1)</name>
    <name type="common">Desulfovibrio magneticus</name>
    <dbReference type="NCBI Taxonomy" id="573370"/>
    <lineage>
        <taxon>Bacteria</taxon>
        <taxon>Pseudomonadati</taxon>
        <taxon>Thermodesulfobacteriota</taxon>
        <taxon>Desulfovibrionia</taxon>
        <taxon>Desulfovibrionales</taxon>
        <taxon>Desulfovibrionaceae</taxon>
        <taxon>Solidesulfovibrio</taxon>
    </lineage>
</organism>
<sequence>MIHNLEPSYTHPDNFCSVLQNNRTISMQTMPAMTALLAAHAFHDDTIPTFERVTATQIPSSWTKLLCGTSSMTIALSKCYGEEVALTLLGDDILVPEKILDRAVVLSGRQTKKPFALAGLRIHLERFAPHVRVRFVEAVIPFGKILQEEGISFTSEPACFFQTSSNALLSRELKISEGITLFGRMNDIKSNERIQIAEVVEILVEPQCFE</sequence>
<keyword evidence="2" id="KW-1185">Reference proteome</keyword>
<dbReference type="HOGENOM" id="CLU_1308460_0_0_7"/>
<dbReference type="EMBL" id="AP010904">
    <property type="protein sequence ID" value="BAH76410.1"/>
    <property type="molecule type" value="Genomic_DNA"/>
</dbReference>
<dbReference type="Gene3D" id="3.40.1410.10">
    <property type="entry name" value="Chorismate lyase-like"/>
    <property type="match status" value="1"/>
</dbReference>
<dbReference type="InterPro" id="IPR028978">
    <property type="entry name" value="Chorismate_lyase_/UTRA_dom_sf"/>
</dbReference>
<dbReference type="KEGG" id="dma:DMR_29190"/>
<dbReference type="Proteomes" id="UP000009071">
    <property type="component" value="Chromosome"/>
</dbReference>